<keyword evidence="2" id="KW-1133">Transmembrane helix</keyword>
<feature type="transmembrane region" description="Helical" evidence="2">
    <location>
        <begin position="256"/>
        <end position="277"/>
    </location>
</feature>
<dbReference type="AlphaFoldDB" id="A0A9D4AMW4"/>
<dbReference type="PANTHER" id="PTHR16108">
    <property type="match status" value="1"/>
</dbReference>
<gene>
    <name evidence="3" type="ORF">KIL84_003750</name>
</gene>
<feature type="region of interest" description="Disordered" evidence="1">
    <location>
        <begin position="131"/>
        <end position="191"/>
    </location>
</feature>
<dbReference type="Gene3D" id="1.10.533.10">
    <property type="entry name" value="Death Domain, Fas"/>
    <property type="match status" value="1"/>
</dbReference>
<dbReference type="InterPro" id="IPR026181">
    <property type="entry name" value="TMEM40"/>
</dbReference>
<accession>A0A9D4AMW4</accession>
<sequence length="314" mass="35386">MDNLNFSLPVLTRKQQDIFQKAFAADADYLETSEKMNQSFWELLIKCLATVNPASLTTEETHNLLNRGINSSDERAASLKTIGKKGVNAMVVLYLLLKVKDLSAYRELPSSKKNDEKLKLLQELEKSFTFSQEESEVERSPQEPAETQPRATSAGKKKVSVATVKPISHNQSQEDQDHENQDGSGAPGEVVPYNESEIARRENATAAAGEKITYLQRCQRQWIRIRKNDVFFHFVILCFGIGAALISYYHYKDWTISLGFGLITFASLETIGIYFGLVHRIHSVLEGFIPLIQRFKIPGNTTLLFSLILCGYIS</sequence>
<organism evidence="3 4">
    <name type="scientific">Mauremys mutica</name>
    <name type="common">yellowpond turtle</name>
    <dbReference type="NCBI Taxonomy" id="74926"/>
    <lineage>
        <taxon>Eukaryota</taxon>
        <taxon>Metazoa</taxon>
        <taxon>Chordata</taxon>
        <taxon>Craniata</taxon>
        <taxon>Vertebrata</taxon>
        <taxon>Euteleostomi</taxon>
        <taxon>Archelosauria</taxon>
        <taxon>Testudinata</taxon>
        <taxon>Testudines</taxon>
        <taxon>Cryptodira</taxon>
        <taxon>Durocryptodira</taxon>
        <taxon>Testudinoidea</taxon>
        <taxon>Geoemydidae</taxon>
        <taxon>Geoemydinae</taxon>
        <taxon>Mauremys</taxon>
    </lineage>
</organism>
<evidence type="ECO:0000256" key="2">
    <source>
        <dbReference type="SAM" id="Phobius"/>
    </source>
</evidence>
<evidence type="ECO:0000313" key="4">
    <source>
        <dbReference type="Proteomes" id="UP000827986"/>
    </source>
</evidence>
<evidence type="ECO:0000256" key="1">
    <source>
        <dbReference type="SAM" id="MobiDB-lite"/>
    </source>
</evidence>
<protein>
    <recommendedName>
        <fullName evidence="5">Transmembrane protein 40</fullName>
    </recommendedName>
</protein>
<dbReference type="InterPro" id="IPR011029">
    <property type="entry name" value="DEATH-like_dom_sf"/>
</dbReference>
<comment type="caution">
    <text evidence="3">The sequence shown here is derived from an EMBL/GenBank/DDBJ whole genome shotgun (WGS) entry which is preliminary data.</text>
</comment>
<evidence type="ECO:0000313" key="3">
    <source>
        <dbReference type="EMBL" id="KAH1168267.1"/>
    </source>
</evidence>
<name>A0A9D4AMW4_9SAUR</name>
<feature type="transmembrane region" description="Helical" evidence="2">
    <location>
        <begin position="230"/>
        <end position="250"/>
    </location>
</feature>
<dbReference type="Proteomes" id="UP000827986">
    <property type="component" value="Unassembled WGS sequence"/>
</dbReference>
<proteinExistence type="predicted"/>
<keyword evidence="2" id="KW-0472">Membrane</keyword>
<dbReference type="EMBL" id="JAHDVG010000486">
    <property type="protein sequence ID" value="KAH1168267.1"/>
    <property type="molecule type" value="Genomic_DNA"/>
</dbReference>
<evidence type="ECO:0008006" key="5">
    <source>
        <dbReference type="Google" id="ProtNLM"/>
    </source>
</evidence>
<reference evidence="3" key="1">
    <citation type="submission" date="2021-09" db="EMBL/GenBank/DDBJ databases">
        <title>The genome of Mauremys mutica provides insights into the evolution of semi-aquatic lifestyle.</title>
        <authorList>
            <person name="Gong S."/>
            <person name="Gao Y."/>
        </authorList>
    </citation>
    <scope>NUCLEOTIDE SEQUENCE</scope>
    <source>
        <strain evidence="3">MM-2020</strain>
        <tissue evidence="3">Muscle</tissue>
    </source>
</reference>
<keyword evidence="2" id="KW-0812">Transmembrane</keyword>
<keyword evidence="4" id="KW-1185">Reference proteome</keyword>
<dbReference type="PANTHER" id="PTHR16108:SF2">
    <property type="entry name" value="TRANSMEMBRANE PROTEIN 40"/>
    <property type="match status" value="1"/>
</dbReference>
<dbReference type="Pfam" id="PF15817">
    <property type="entry name" value="TMEM40"/>
    <property type="match status" value="1"/>
</dbReference>